<proteinExistence type="predicted"/>
<dbReference type="InterPro" id="IPR035235">
    <property type="entry name" value="DUF5343"/>
</dbReference>
<name>A0A7J0CLM2_STRMI</name>
<sequence>MSSYPYTSSPGAIVQVFEQLRKSVPSNIDADYLRRFNIAPANESYVIAVLRFLGIIDEDGNRIDEQSDYLYTNADGFQSGLERAIRTAYSRLFDDMNDALQVERENLIHWFRAADKTSELVGKRQASTFRTLAVLAGNGSLPARANAIKKPTAASDNARKKTSKRSTPKRNDTPPFPAPNEAGDTGSPEKAQGGHEVGLTVRIEVNLPSGGDGATYDAIFASIKKHLMS</sequence>
<comment type="caution">
    <text evidence="2">The sequence shown here is derived from an EMBL/GenBank/DDBJ whole genome shotgun (WGS) entry which is preliminary data.</text>
</comment>
<evidence type="ECO:0008006" key="4">
    <source>
        <dbReference type="Google" id="ProtNLM"/>
    </source>
</evidence>
<dbReference type="AlphaFoldDB" id="A0A7J0CLM2"/>
<dbReference type="Proteomes" id="UP000498740">
    <property type="component" value="Unassembled WGS sequence"/>
</dbReference>
<feature type="region of interest" description="Disordered" evidence="1">
    <location>
        <begin position="145"/>
        <end position="194"/>
    </location>
</feature>
<protein>
    <recommendedName>
        <fullName evidence="4">DUF5343 domain-containing protein</fullName>
    </recommendedName>
</protein>
<accession>A0A7J0CLM2</accession>
<organism evidence="2 3">
    <name type="scientific">Streptomyces microflavus</name>
    <name type="common">Streptomyces lipmanii</name>
    <dbReference type="NCBI Taxonomy" id="1919"/>
    <lineage>
        <taxon>Bacteria</taxon>
        <taxon>Bacillati</taxon>
        <taxon>Actinomycetota</taxon>
        <taxon>Actinomycetes</taxon>
        <taxon>Kitasatosporales</taxon>
        <taxon>Streptomycetaceae</taxon>
        <taxon>Streptomyces</taxon>
    </lineage>
</organism>
<dbReference type="EMBL" id="BLWD01000001">
    <property type="protein sequence ID" value="GFN03392.1"/>
    <property type="molecule type" value="Genomic_DNA"/>
</dbReference>
<reference evidence="2 3" key="1">
    <citation type="submission" date="2020-05" db="EMBL/GenBank/DDBJ databases">
        <title>Whole genome shotgun sequence of Streptomyces microflavus NBRC 13062.</title>
        <authorList>
            <person name="Komaki H."/>
            <person name="Tamura T."/>
        </authorList>
    </citation>
    <scope>NUCLEOTIDE SEQUENCE [LARGE SCALE GENOMIC DNA]</scope>
    <source>
        <strain evidence="2 3">NBRC 13062</strain>
    </source>
</reference>
<evidence type="ECO:0000256" key="1">
    <source>
        <dbReference type="SAM" id="MobiDB-lite"/>
    </source>
</evidence>
<gene>
    <name evidence="2" type="ORF">Smic_19480</name>
</gene>
<evidence type="ECO:0000313" key="2">
    <source>
        <dbReference type="EMBL" id="GFN03392.1"/>
    </source>
</evidence>
<evidence type="ECO:0000313" key="3">
    <source>
        <dbReference type="Proteomes" id="UP000498740"/>
    </source>
</evidence>
<dbReference type="Pfam" id="PF17278">
    <property type="entry name" value="DUF5343"/>
    <property type="match status" value="1"/>
</dbReference>